<name>A0A291RWQ8_9NOCA</name>
<reference evidence="7 8" key="1">
    <citation type="submission" date="2017-10" db="EMBL/GenBank/DDBJ databases">
        <title>Comparative genomics between pathogenic Norcardia.</title>
        <authorList>
            <person name="Zeng L."/>
        </authorList>
    </citation>
    <scope>NUCLEOTIDE SEQUENCE [LARGE SCALE GENOMIC DNA]</scope>
    <source>
        <strain evidence="7 8">NC_YFY_NT001</strain>
    </source>
</reference>
<dbReference type="SUPFAM" id="SSF55874">
    <property type="entry name" value="ATPase domain of HSP90 chaperone/DNA topoisomerase II/histidine kinase"/>
    <property type="match status" value="1"/>
</dbReference>
<dbReference type="EMBL" id="CP023778">
    <property type="protein sequence ID" value="ATL71682.1"/>
    <property type="molecule type" value="Genomic_DNA"/>
</dbReference>
<feature type="transmembrane region" description="Helical" evidence="4">
    <location>
        <begin position="6"/>
        <end position="25"/>
    </location>
</feature>
<organism evidence="7 8">
    <name type="scientific">Nocardia terpenica</name>
    <dbReference type="NCBI Taxonomy" id="455432"/>
    <lineage>
        <taxon>Bacteria</taxon>
        <taxon>Bacillati</taxon>
        <taxon>Actinomycetota</taxon>
        <taxon>Actinomycetes</taxon>
        <taxon>Mycobacteriales</taxon>
        <taxon>Nocardiaceae</taxon>
        <taxon>Nocardia</taxon>
    </lineage>
</organism>
<feature type="domain" description="Histidine kinase/HSP90-like ATPase" evidence="5">
    <location>
        <begin position="286"/>
        <end position="365"/>
    </location>
</feature>
<evidence type="ECO:0000313" key="8">
    <source>
        <dbReference type="Proteomes" id="UP000221961"/>
    </source>
</evidence>
<feature type="domain" description="Signal transduction histidine kinase subgroup 3 dimerisation and phosphoacceptor" evidence="6">
    <location>
        <begin position="183"/>
        <end position="249"/>
    </location>
</feature>
<dbReference type="InterPro" id="IPR036890">
    <property type="entry name" value="HATPase_C_sf"/>
</dbReference>
<dbReference type="PANTHER" id="PTHR24421:SF63">
    <property type="entry name" value="SENSOR HISTIDINE KINASE DESK"/>
    <property type="match status" value="1"/>
</dbReference>
<sequence length="369" mass="39652">MSPVQRAWFGVFLVVVWSAVLISPIREKWRHDVLGGSLAVACTVILGVLIVVAMTWFRRFGPDDPADQKSVDRRAWAVVAGMVASCLALTGLLGIDALSSFLYVAAVAVLILPRRESGYVVAATVGIIVIVALQRHDWHSTGLAVVLCIVPVFIWIAREIGTRGQRLRELARAQRAELAVVEERNRVARDVHDILGHSLTIITVKTELAQRLMDIDPARARTEMADVERLAREALAGVRDTVGGLREMSLSRELANARTALHAAGVEAEIPADPGLPSERGVVLGWVLREAVTNVVRHSAARHCTVLVSESGIEISDDGIGLGADTEFGSGLSGLRERVRAAGGTLTVGRAADGGLRVAATFPETRRLS</sequence>
<dbReference type="InterPro" id="IPR003594">
    <property type="entry name" value="HATPase_dom"/>
</dbReference>
<proteinExistence type="predicted"/>
<dbReference type="PANTHER" id="PTHR24421">
    <property type="entry name" value="NITRATE/NITRITE SENSOR PROTEIN NARX-RELATED"/>
    <property type="match status" value="1"/>
</dbReference>
<evidence type="ECO:0000256" key="2">
    <source>
        <dbReference type="ARBA" id="ARBA00022777"/>
    </source>
</evidence>
<dbReference type="Proteomes" id="UP000221961">
    <property type="component" value="Chromosome"/>
</dbReference>
<dbReference type="Pfam" id="PF07730">
    <property type="entry name" value="HisKA_3"/>
    <property type="match status" value="1"/>
</dbReference>
<dbReference type="Pfam" id="PF02518">
    <property type="entry name" value="HATPase_c"/>
    <property type="match status" value="1"/>
</dbReference>
<keyword evidence="4" id="KW-1133">Transmembrane helix</keyword>
<protein>
    <submittedName>
        <fullName evidence="7">Two-component sensor histidine kinase</fullName>
    </submittedName>
</protein>
<evidence type="ECO:0000313" key="7">
    <source>
        <dbReference type="EMBL" id="ATL71682.1"/>
    </source>
</evidence>
<feature type="transmembrane region" description="Helical" evidence="4">
    <location>
        <begin position="140"/>
        <end position="158"/>
    </location>
</feature>
<feature type="transmembrane region" description="Helical" evidence="4">
    <location>
        <begin position="77"/>
        <end position="110"/>
    </location>
</feature>
<dbReference type="GO" id="GO:0000155">
    <property type="term" value="F:phosphorelay sensor kinase activity"/>
    <property type="evidence" value="ECO:0007669"/>
    <property type="project" value="InterPro"/>
</dbReference>
<evidence type="ECO:0000256" key="4">
    <source>
        <dbReference type="SAM" id="Phobius"/>
    </source>
</evidence>
<feature type="transmembrane region" description="Helical" evidence="4">
    <location>
        <begin position="117"/>
        <end position="134"/>
    </location>
</feature>
<evidence type="ECO:0000256" key="1">
    <source>
        <dbReference type="ARBA" id="ARBA00022679"/>
    </source>
</evidence>
<keyword evidence="3" id="KW-0902">Two-component regulatory system</keyword>
<feature type="transmembrane region" description="Helical" evidence="4">
    <location>
        <begin position="37"/>
        <end position="57"/>
    </location>
</feature>
<gene>
    <name evidence="7" type="ORF">CRH09_11025</name>
</gene>
<dbReference type="Gene3D" id="1.20.5.1930">
    <property type="match status" value="1"/>
</dbReference>
<evidence type="ECO:0000259" key="5">
    <source>
        <dbReference type="Pfam" id="PF02518"/>
    </source>
</evidence>
<accession>A0A291RWQ8</accession>
<dbReference type="AlphaFoldDB" id="A0A291RWQ8"/>
<keyword evidence="4" id="KW-0472">Membrane</keyword>
<dbReference type="Gene3D" id="3.30.565.10">
    <property type="entry name" value="Histidine kinase-like ATPase, C-terminal domain"/>
    <property type="match status" value="1"/>
</dbReference>
<evidence type="ECO:0000259" key="6">
    <source>
        <dbReference type="Pfam" id="PF07730"/>
    </source>
</evidence>
<dbReference type="InterPro" id="IPR050482">
    <property type="entry name" value="Sensor_HK_TwoCompSys"/>
</dbReference>
<dbReference type="CDD" id="cd16917">
    <property type="entry name" value="HATPase_UhpB-NarQ-NarX-like"/>
    <property type="match status" value="1"/>
</dbReference>
<keyword evidence="4" id="KW-0812">Transmembrane</keyword>
<dbReference type="InterPro" id="IPR011712">
    <property type="entry name" value="Sig_transdc_His_kin_sub3_dim/P"/>
</dbReference>
<dbReference type="KEGG" id="ntp:CRH09_11025"/>
<dbReference type="GO" id="GO:0016020">
    <property type="term" value="C:membrane"/>
    <property type="evidence" value="ECO:0007669"/>
    <property type="project" value="InterPro"/>
</dbReference>
<keyword evidence="2 7" id="KW-0418">Kinase</keyword>
<evidence type="ECO:0000256" key="3">
    <source>
        <dbReference type="ARBA" id="ARBA00023012"/>
    </source>
</evidence>
<dbReference type="GO" id="GO:0046983">
    <property type="term" value="F:protein dimerization activity"/>
    <property type="evidence" value="ECO:0007669"/>
    <property type="project" value="InterPro"/>
</dbReference>
<keyword evidence="1" id="KW-0808">Transferase</keyword>